<evidence type="ECO:0000256" key="4">
    <source>
        <dbReference type="ARBA" id="ARBA00023242"/>
    </source>
</evidence>
<keyword evidence="7" id="KW-1185">Reference proteome</keyword>
<dbReference type="Gene3D" id="2.40.330.10">
    <property type="entry name" value="DNA-binding pseudobarrel domain"/>
    <property type="match status" value="1"/>
</dbReference>
<evidence type="ECO:0000313" key="6">
    <source>
        <dbReference type="EMBL" id="CAK9264807.1"/>
    </source>
</evidence>
<name>A0ABP0WHA6_9BRYO</name>
<dbReference type="SMART" id="SM01019">
    <property type="entry name" value="B3"/>
    <property type="match status" value="1"/>
</dbReference>
<dbReference type="PANTHER" id="PTHR31391">
    <property type="entry name" value="B3 DOMAIN-CONTAINING PROTEIN OS11G0197600-RELATED"/>
    <property type="match status" value="1"/>
</dbReference>
<dbReference type="Proteomes" id="UP001497444">
    <property type="component" value="Chromosome 17"/>
</dbReference>
<keyword evidence="2" id="KW-0238">DNA-binding</keyword>
<evidence type="ECO:0000259" key="5">
    <source>
        <dbReference type="PROSITE" id="PS50863"/>
    </source>
</evidence>
<dbReference type="EMBL" id="OZ020112">
    <property type="protein sequence ID" value="CAK9264807.1"/>
    <property type="molecule type" value="Genomic_DNA"/>
</dbReference>
<dbReference type="InterPro" id="IPR044837">
    <property type="entry name" value="REM16-like"/>
</dbReference>
<gene>
    <name evidence="6" type="ORF">CSSPJE1EN1_LOCUS10285</name>
</gene>
<evidence type="ECO:0000313" key="7">
    <source>
        <dbReference type="Proteomes" id="UP001497444"/>
    </source>
</evidence>
<feature type="domain" description="TF-B3" evidence="5">
    <location>
        <begin position="49"/>
        <end position="145"/>
    </location>
</feature>
<feature type="non-terminal residue" evidence="6">
    <location>
        <position position="154"/>
    </location>
</feature>
<dbReference type="Pfam" id="PF02362">
    <property type="entry name" value="B3"/>
    <property type="match status" value="1"/>
</dbReference>
<reference evidence="6" key="1">
    <citation type="submission" date="2024-02" db="EMBL/GenBank/DDBJ databases">
        <authorList>
            <consortium name="ELIXIR-Norway"/>
            <consortium name="Elixir Norway"/>
        </authorList>
    </citation>
    <scope>NUCLEOTIDE SEQUENCE</scope>
</reference>
<organism evidence="6 7">
    <name type="scientific">Sphagnum jensenii</name>
    <dbReference type="NCBI Taxonomy" id="128206"/>
    <lineage>
        <taxon>Eukaryota</taxon>
        <taxon>Viridiplantae</taxon>
        <taxon>Streptophyta</taxon>
        <taxon>Embryophyta</taxon>
        <taxon>Bryophyta</taxon>
        <taxon>Sphagnophytina</taxon>
        <taxon>Sphagnopsida</taxon>
        <taxon>Sphagnales</taxon>
        <taxon>Sphagnaceae</taxon>
        <taxon>Sphagnum</taxon>
    </lineage>
</organism>
<keyword evidence="1" id="KW-0805">Transcription regulation</keyword>
<accession>A0ABP0WHA6</accession>
<dbReference type="CDD" id="cd10017">
    <property type="entry name" value="B3_DNA"/>
    <property type="match status" value="1"/>
</dbReference>
<dbReference type="InterPro" id="IPR003340">
    <property type="entry name" value="B3_DNA-bd"/>
</dbReference>
<evidence type="ECO:0000256" key="3">
    <source>
        <dbReference type="ARBA" id="ARBA00023163"/>
    </source>
</evidence>
<dbReference type="InterPro" id="IPR015300">
    <property type="entry name" value="DNA-bd_pseudobarrel_sf"/>
</dbReference>
<evidence type="ECO:0000256" key="2">
    <source>
        <dbReference type="ARBA" id="ARBA00023125"/>
    </source>
</evidence>
<dbReference type="SUPFAM" id="SSF101936">
    <property type="entry name" value="DNA-binding pseudobarrel domain"/>
    <property type="match status" value="1"/>
</dbReference>
<proteinExistence type="predicted"/>
<dbReference type="PROSITE" id="PS50863">
    <property type="entry name" value="B3"/>
    <property type="match status" value="1"/>
</dbReference>
<protein>
    <recommendedName>
        <fullName evidence="5">TF-B3 domain-containing protein</fullName>
    </recommendedName>
</protein>
<keyword evidence="3" id="KW-0804">Transcription</keyword>
<evidence type="ECO:0000256" key="1">
    <source>
        <dbReference type="ARBA" id="ARBA00023015"/>
    </source>
</evidence>
<sequence>MENVDPALGVAVAEMEKGFQPFVGEGTTSPNRPLVERLVQHIVTRFPSFARALQKRCLGACGKLSLPVMFVSHYLQGSTGTIVLENPDGRTWRVEWSAWEQSGRRLALTAGWPEFARFHGAKIGDVILFEILDNSRFKFLFISPANTNGGSSSE</sequence>
<keyword evidence="4" id="KW-0539">Nucleus</keyword>